<reference evidence="1" key="3">
    <citation type="submission" date="2021-05" db="UniProtKB">
        <authorList>
            <consortium name="EnsemblPlants"/>
        </authorList>
    </citation>
    <scope>IDENTIFICATION</scope>
    <source>
        <strain evidence="1">cv. B73</strain>
    </source>
</reference>
<dbReference type="InParanoid" id="A0A804QKU9"/>
<dbReference type="EnsemblPlants" id="Zm00001eb337130_T001">
    <property type="protein sequence ID" value="Zm00001eb337130_P001"/>
    <property type="gene ID" value="Zm00001eb337130"/>
</dbReference>
<reference evidence="1" key="2">
    <citation type="submission" date="2019-07" db="EMBL/GenBank/DDBJ databases">
        <authorList>
            <person name="Seetharam A."/>
            <person name="Woodhouse M."/>
            <person name="Cannon E."/>
        </authorList>
    </citation>
    <scope>NUCLEOTIDE SEQUENCE [LARGE SCALE GENOMIC DNA]</scope>
    <source>
        <strain evidence="1">cv. B73</strain>
    </source>
</reference>
<sequence length="104" mass="11198">LHSFLLQVTVACWHGSTVDPTKAPSPARLPFQTPLDLLRTPISNVPTSSPSPSSLALLLPPLRPLMLQFIVVPLLLLLAPPDVALCSLSLHYIVRCSTCPRATP</sequence>
<accession>A0A804QKU9</accession>
<organism evidence="1 2">
    <name type="scientific">Zea mays</name>
    <name type="common">Maize</name>
    <dbReference type="NCBI Taxonomy" id="4577"/>
    <lineage>
        <taxon>Eukaryota</taxon>
        <taxon>Viridiplantae</taxon>
        <taxon>Streptophyta</taxon>
        <taxon>Embryophyta</taxon>
        <taxon>Tracheophyta</taxon>
        <taxon>Spermatophyta</taxon>
        <taxon>Magnoliopsida</taxon>
        <taxon>Liliopsida</taxon>
        <taxon>Poales</taxon>
        <taxon>Poaceae</taxon>
        <taxon>PACMAD clade</taxon>
        <taxon>Panicoideae</taxon>
        <taxon>Andropogonodae</taxon>
        <taxon>Andropogoneae</taxon>
        <taxon>Tripsacinae</taxon>
        <taxon>Zea</taxon>
    </lineage>
</organism>
<proteinExistence type="predicted"/>
<dbReference type="AlphaFoldDB" id="A0A804QKU9"/>
<reference evidence="2" key="1">
    <citation type="journal article" date="2009" name="Science">
        <title>The B73 maize genome: complexity, diversity, and dynamics.</title>
        <authorList>
            <person name="Schnable P.S."/>
            <person name="Ware D."/>
            <person name="Fulton R.S."/>
            <person name="Stein J.C."/>
            <person name="Wei F."/>
            <person name="Pasternak S."/>
            <person name="Liang C."/>
            <person name="Zhang J."/>
            <person name="Fulton L."/>
            <person name="Graves T.A."/>
            <person name="Minx P."/>
            <person name="Reily A.D."/>
            <person name="Courtney L."/>
            <person name="Kruchowski S.S."/>
            <person name="Tomlinson C."/>
            <person name="Strong C."/>
            <person name="Delehaunty K."/>
            <person name="Fronick C."/>
            <person name="Courtney B."/>
            <person name="Rock S.M."/>
            <person name="Belter E."/>
            <person name="Du F."/>
            <person name="Kim K."/>
            <person name="Abbott R.M."/>
            <person name="Cotton M."/>
            <person name="Levy A."/>
            <person name="Marchetto P."/>
            <person name="Ochoa K."/>
            <person name="Jackson S.M."/>
            <person name="Gillam B."/>
            <person name="Chen W."/>
            <person name="Yan L."/>
            <person name="Higginbotham J."/>
            <person name="Cardenas M."/>
            <person name="Waligorski J."/>
            <person name="Applebaum E."/>
            <person name="Phelps L."/>
            <person name="Falcone J."/>
            <person name="Kanchi K."/>
            <person name="Thane T."/>
            <person name="Scimone A."/>
            <person name="Thane N."/>
            <person name="Henke J."/>
            <person name="Wang T."/>
            <person name="Ruppert J."/>
            <person name="Shah N."/>
            <person name="Rotter K."/>
            <person name="Hodges J."/>
            <person name="Ingenthron E."/>
            <person name="Cordes M."/>
            <person name="Kohlberg S."/>
            <person name="Sgro J."/>
            <person name="Delgado B."/>
            <person name="Mead K."/>
            <person name="Chinwalla A."/>
            <person name="Leonard S."/>
            <person name="Crouse K."/>
            <person name="Collura K."/>
            <person name="Kudrna D."/>
            <person name="Currie J."/>
            <person name="He R."/>
            <person name="Angelova A."/>
            <person name="Rajasekar S."/>
            <person name="Mueller T."/>
            <person name="Lomeli R."/>
            <person name="Scara G."/>
            <person name="Ko A."/>
            <person name="Delaney K."/>
            <person name="Wissotski M."/>
            <person name="Lopez G."/>
            <person name="Campos D."/>
            <person name="Braidotti M."/>
            <person name="Ashley E."/>
            <person name="Golser W."/>
            <person name="Kim H."/>
            <person name="Lee S."/>
            <person name="Lin J."/>
            <person name="Dujmic Z."/>
            <person name="Kim W."/>
            <person name="Talag J."/>
            <person name="Zuccolo A."/>
            <person name="Fan C."/>
            <person name="Sebastian A."/>
            <person name="Kramer M."/>
            <person name="Spiegel L."/>
            <person name="Nascimento L."/>
            <person name="Zutavern T."/>
            <person name="Miller B."/>
            <person name="Ambroise C."/>
            <person name="Muller S."/>
            <person name="Spooner W."/>
            <person name="Narechania A."/>
            <person name="Ren L."/>
            <person name="Wei S."/>
            <person name="Kumari S."/>
            <person name="Faga B."/>
            <person name="Levy M.J."/>
            <person name="McMahan L."/>
            <person name="Van Buren P."/>
            <person name="Vaughn M.W."/>
            <person name="Ying K."/>
            <person name="Yeh C.-T."/>
            <person name="Emrich S.J."/>
            <person name="Jia Y."/>
            <person name="Kalyanaraman A."/>
            <person name="Hsia A.-P."/>
            <person name="Barbazuk W.B."/>
            <person name="Baucom R.S."/>
            <person name="Brutnell T.P."/>
            <person name="Carpita N.C."/>
            <person name="Chaparro C."/>
            <person name="Chia J.-M."/>
            <person name="Deragon J.-M."/>
            <person name="Estill J.C."/>
            <person name="Fu Y."/>
            <person name="Jeddeloh J.A."/>
            <person name="Han Y."/>
            <person name="Lee H."/>
            <person name="Li P."/>
            <person name="Lisch D.R."/>
            <person name="Liu S."/>
            <person name="Liu Z."/>
            <person name="Nagel D.H."/>
            <person name="McCann M.C."/>
            <person name="SanMiguel P."/>
            <person name="Myers A.M."/>
            <person name="Nettleton D."/>
            <person name="Nguyen J."/>
            <person name="Penning B.W."/>
            <person name="Ponnala L."/>
            <person name="Schneider K.L."/>
            <person name="Schwartz D.C."/>
            <person name="Sharma A."/>
            <person name="Soderlund C."/>
            <person name="Springer N.M."/>
            <person name="Sun Q."/>
            <person name="Wang H."/>
            <person name="Waterman M."/>
            <person name="Westerman R."/>
            <person name="Wolfgruber T.K."/>
            <person name="Yang L."/>
            <person name="Yu Y."/>
            <person name="Zhang L."/>
            <person name="Zhou S."/>
            <person name="Zhu Q."/>
            <person name="Bennetzen J.L."/>
            <person name="Dawe R.K."/>
            <person name="Jiang J."/>
            <person name="Jiang N."/>
            <person name="Presting G.G."/>
            <person name="Wessler S.R."/>
            <person name="Aluru S."/>
            <person name="Martienssen R.A."/>
            <person name="Clifton S.W."/>
            <person name="McCombie W.R."/>
            <person name="Wing R.A."/>
            <person name="Wilson R.K."/>
        </authorList>
    </citation>
    <scope>NUCLEOTIDE SEQUENCE [LARGE SCALE GENOMIC DNA]</scope>
    <source>
        <strain evidence="2">cv. B73</strain>
    </source>
</reference>
<keyword evidence="2" id="KW-1185">Reference proteome</keyword>
<evidence type="ECO:0000313" key="2">
    <source>
        <dbReference type="Proteomes" id="UP000007305"/>
    </source>
</evidence>
<name>A0A804QKU9_MAIZE</name>
<evidence type="ECO:0000313" key="1">
    <source>
        <dbReference type="EnsemblPlants" id="Zm00001eb337130_P001"/>
    </source>
</evidence>
<dbReference type="Proteomes" id="UP000007305">
    <property type="component" value="Chromosome 8"/>
</dbReference>
<dbReference type="Gramene" id="Zm00001eb337130_T001">
    <property type="protein sequence ID" value="Zm00001eb337130_P001"/>
    <property type="gene ID" value="Zm00001eb337130"/>
</dbReference>
<protein>
    <submittedName>
        <fullName evidence="1">Uncharacterized protein</fullName>
    </submittedName>
</protein>